<reference evidence="9" key="1">
    <citation type="journal article" date="2019" name="Curr. Biol.">
        <title>Genome Sequence of Striga asiatica Provides Insight into the Evolution of Plant Parasitism.</title>
        <authorList>
            <person name="Yoshida S."/>
            <person name="Kim S."/>
            <person name="Wafula E.K."/>
            <person name="Tanskanen J."/>
            <person name="Kim Y.M."/>
            <person name="Honaas L."/>
            <person name="Yang Z."/>
            <person name="Spallek T."/>
            <person name="Conn C.E."/>
            <person name="Ichihashi Y."/>
            <person name="Cheong K."/>
            <person name="Cui S."/>
            <person name="Der J.P."/>
            <person name="Gundlach H."/>
            <person name="Jiao Y."/>
            <person name="Hori C."/>
            <person name="Ishida J.K."/>
            <person name="Kasahara H."/>
            <person name="Kiba T."/>
            <person name="Kim M.S."/>
            <person name="Koo N."/>
            <person name="Laohavisit A."/>
            <person name="Lee Y.H."/>
            <person name="Lumba S."/>
            <person name="McCourt P."/>
            <person name="Mortimer J.C."/>
            <person name="Mutuku J.M."/>
            <person name="Nomura T."/>
            <person name="Sasaki-Sekimoto Y."/>
            <person name="Seto Y."/>
            <person name="Wang Y."/>
            <person name="Wakatake T."/>
            <person name="Sakakibara H."/>
            <person name="Demura T."/>
            <person name="Yamaguchi S."/>
            <person name="Yoneyama K."/>
            <person name="Manabe R.I."/>
            <person name="Nelson D.C."/>
            <person name="Schulman A.H."/>
            <person name="Timko M.P."/>
            <person name="dePamphilis C.W."/>
            <person name="Choi D."/>
            <person name="Shirasu K."/>
        </authorList>
    </citation>
    <scope>NUCLEOTIDE SEQUENCE [LARGE SCALE GENOMIC DNA]</scope>
    <source>
        <strain evidence="9">cv. UVA1</strain>
    </source>
</reference>
<keyword evidence="9" id="KW-1185">Reference proteome</keyword>
<dbReference type="PANTHER" id="PTHR23315:SF276">
    <property type="entry name" value="U-BOX DOMAIN-CONTAINING PROTEIN 38"/>
    <property type="match status" value="1"/>
</dbReference>
<dbReference type="OrthoDB" id="7537227at2759"/>
<dbReference type="InterPro" id="IPR016024">
    <property type="entry name" value="ARM-type_fold"/>
</dbReference>
<keyword evidence="5" id="KW-0677">Repeat</keyword>
<name>A0A5A7QQB3_STRAF</name>
<feature type="domain" description="U-box" evidence="7">
    <location>
        <begin position="26"/>
        <end position="100"/>
    </location>
</feature>
<dbReference type="PROSITE" id="PS51698">
    <property type="entry name" value="U_BOX"/>
    <property type="match status" value="1"/>
</dbReference>
<dbReference type="Pfam" id="PF25598">
    <property type="entry name" value="ARM_PUB"/>
    <property type="match status" value="1"/>
</dbReference>
<dbReference type="UniPathway" id="UPA00143"/>
<evidence type="ECO:0000313" key="9">
    <source>
        <dbReference type="Proteomes" id="UP000325081"/>
    </source>
</evidence>
<evidence type="ECO:0000256" key="1">
    <source>
        <dbReference type="ARBA" id="ARBA00000900"/>
    </source>
</evidence>
<dbReference type="InterPro" id="IPR013083">
    <property type="entry name" value="Znf_RING/FYVE/PHD"/>
</dbReference>
<evidence type="ECO:0000256" key="3">
    <source>
        <dbReference type="ARBA" id="ARBA00012483"/>
    </source>
</evidence>
<dbReference type="AlphaFoldDB" id="A0A5A7QQB3"/>
<dbReference type="EC" id="2.3.2.27" evidence="3"/>
<dbReference type="Pfam" id="PF04564">
    <property type="entry name" value="U-box"/>
    <property type="match status" value="1"/>
</dbReference>
<evidence type="ECO:0000256" key="5">
    <source>
        <dbReference type="ARBA" id="ARBA00022737"/>
    </source>
</evidence>
<dbReference type="EMBL" id="BKCP01007926">
    <property type="protein sequence ID" value="GER47400.1"/>
    <property type="molecule type" value="Genomic_DNA"/>
</dbReference>
<dbReference type="InterPro" id="IPR058678">
    <property type="entry name" value="ARM_PUB"/>
</dbReference>
<dbReference type="Proteomes" id="UP000325081">
    <property type="component" value="Unassembled WGS sequence"/>
</dbReference>
<evidence type="ECO:0000256" key="6">
    <source>
        <dbReference type="ARBA" id="ARBA00022786"/>
    </source>
</evidence>
<comment type="catalytic activity">
    <reaction evidence="1">
        <text>S-ubiquitinyl-[E2 ubiquitin-conjugating enzyme]-L-cysteine + [acceptor protein]-L-lysine = [E2 ubiquitin-conjugating enzyme]-L-cysteine + N(6)-ubiquitinyl-[acceptor protein]-L-lysine.</text>
        <dbReference type="EC" id="2.3.2.27"/>
    </reaction>
</comment>
<evidence type="ECO:0000256" key="4">
    <source>
        <dbReference type="ARBA" id="ARBA00022679"/>
    </source>
</evidence>
<dbReference type="PANTHER" id="PTHR23315">
    <property type="entry name" value="U BOX DOMAIN-CONTAINING"/>
    <property type="match status" value="1"/>
</dbReference>
<dbReference type="SMART" id="SM00504">
    <property type="entry name" value="Ubox"/>
    <property type="match status" value="1"/>
</dbReference>
<dbReference type="Gene3D" id="3.30.40.10">
    <property type="entry name" value="Zinc/RING finger domain, C3HC4 (zinc finger)"/>
    <property type="match status" value="1"/>
</dbReference>
<dbReference type="SUPFAM" id="SSF57850">
    <property type="entry name" value="RING/U-box"/>
    <property type="match status" value="1"/>
</dbReference>
<comment type="caution">
    <text evidence="8">The sequence shown here is derived from an EMBL/GenBank/DDBJ whole genome shotgun (WGS) entry which is preliminary data.</text>
</comment>
<dbReference type="GO" id="GO:0016567">
    <property type="term" value="P:protein ubiquitination"/>
    <property type="evidence" value="ECO:0007669"/>
    <property type="project" value="UniProtKB-UniPathway"/>
</dbReference>
<evidence type="ECO:0000256" key="2">
    <source>
        <dbReference type="ARBA" id="ARBA00004906"/>
    </source>
</evidence>
<dbReference type="SUPFAM" id="SSF48371">
    <property type="entry name" value="ARM repeat"/>
    <property type="match status" value="1"/>
</dbReference>
<protein>
    <recommendedName>
        <fullName evidence="3">RING-type E3 ubiquitin transferase</fullName>
        <ecNumber evidence="3">2.3.2.27</ecNumber>
    </recommendedName>
</protein>
<dbReference type="Gene3D" id="1.25.10.10">
    <property type="entry name" value="Leucine-rich Repeat Variant"/>
    <property type="match status" value="1"/>
</dbReference>
<dbReference type="InterPro" id="IPR003613">
    <property type="entry name" value="Ubox_domain"/>
</dbReference>
<keyword evidence="6" id="KW-0833">Ubl conjugation pathway</keyword>
<evidence type="ECO:0000313" key="8">
    <source>
        <dbReference type="EMBL" id="GER47400.1"/>
    </source>
</evidence>
<accession>A0A5A7QQB3</accession>
<dbReference type="SMART" id="SM00185">
    <property type="entry name" value="ARM"/>
    <property type="match status" value="3"/>
</dbReference>
<organism evidence="8 9">
    <name type="scientific">Striga asiatica</name>
    <name type="common">Asiatic witchweed</name>
    <name type="synonym">Buchnera asiatica</name>
    <dbReference type="NCBI Taxonomy" id="4170"/>
    <lineage>
        <taxon>Eukaryota</taxon>
        <taxon>Viridiplantae</taxon>
        <taxon>Streptophyta</taxon>
        <taxon>Embryophyta</taxon>
        <taxon>Tracheophyta</taxon>
        <taxon>Spermatophyta</taxon>
        <taxon>Magnoliopsida</taxon>
        <taxon>eudicotyledons</taxon>
        <taxon>Gunneridae</taxon>
        <taxon>Pentapetalae</taxon>
        <taxon>asterids</taxon>
        <taxon>lamiids</taxon>
        <taxon>Lamiales</taxon>
        <taxon>Orobanchaceae</taxon>
        <taxon>Buchnereae</taxon>
        <taxon>Striga</taxon>
    </lineage>
</organism>
<sequence length="533" mass="56527">MGGSGKLRRWRINFHRSFSATAAKKSPPEEFLCPITKSLMSDPAVVSSGQTFERACVDICRDLGFTPTLADGSSPDFSTVIPNLALKTAILNWCSKTGSTRPNPPLYMDLESTLRSLMGSAGENRHSSPEIRASVRGLPNDAAAAAAAAAAAVGTPSFSQNPRNLYSSSSSEESVIANMTPLLPFATRPSCFSYSSSPSTSSEFVLPDEAALSSNLSSSSSSGEDEGFVSKMKSLDVYEQEQAVILLRKTTRASDESRIALCSEKLLLCLKKLLESRYAAVQINSTAALVNLSLEKVNKVKIVRAGIVPLLIDILKNGFEESREHAAGAIFSLSLVDENKTAIGVLGALPPLLHELRSGTRRSRHDSALALYHLTLVGSNRAKLVRLGAAGPLLGLLRDADVAGRVVLVVCNLAVSGEGRAAILDAGGVGCLVRAVSESGSESTRENCVAALHSLSQGSLRFKGLAREAGVAEVLREVAEGGGERVKEKAKRILEMLRGPEEVAEEEVDWEAVMRDGVSRAASRPSQGTTNST</sequence>
<keyword evidence="4" id="KW-0808">Transferase</keyword>
<dbReference type="InterPro" id="IPR011989">
    <property type="entry name" value="ARM-like"/>
</dbReference>
<proteinExistence type="predicted"/>
<evidence type="ECO:0000259" key="7">
    <source>
        <dbReference type="PROSITE" id="PS51698"/>
    </source>
</evidence>
<comment type="pathway">
    <text evidence="2">Protein modification; protein ubiquitination.</text>
</comment>
<gene>
    <name evidence="8" type="ORF">STAS_24502</name>
</gene>
<dbReference type="GO" id="GO:0061630">
    <property type="term" value="F:ubiquitin protein ligase activity"/>
    <property type="evidence" value="ECO:0007669"/>
    <property type="project" value="UniProtKB-EC"/>
</dbReference>
<dbReference type="InterPro" id="IPR000225">
    <property type="entry name" value="Armadillo"/>
</dbReference>